<dbReference type="Proteomes" id="UP000054408">
    <property type="component" value="Unassembled WGS sequence"/>
</dbReference>
<feature type="compositionally biased region" description="Basic residues" evidence="1">
    <location>
        <begin position="1"/>
        <end position="27"/>
    </location>
</feature>
<feature type="transmembrane region" description="Helical" evidence="2">
    <location>
        <begin position="323"/>
        <end position="347"/>
    </location>
</feature>
<accession>A0A0L0DBY7</accession>
<keyword evidence="2" id="KW-0812">Transmembrane</keyword>
<keyword evidence="2" id="KW-1133">Transmembrane helix</keyword>
<name>A0A0L0DBY7_THETB</name>
<dbReference type="EMBL" id="GL349456">
    <property type="protein sequence ID" value="KNC49581.1"/>
    <property type="molecule type" value="Genomic_DNA"/>
</dbReference>
<feature type="transmembrane region" description="Helical" evidence="2">
    <location>
        <begin position="288"/>
        <end position="311"/>
    </location>
</feature>
<feature type="region of interest" description="Disordered" evidence="1">
    <location>
        <begin position="1"/>
        <end position="184"/>
    </location>
</feature>
<feature type="compositionally biased region" description="Low complexity" evidence="1">
    <location>
        <begin position="149"/>
        <end position="162"/>
    </location>
</feature>
<feature type="transmembrane region" description="Helical" evidence="2">
    <location>
        <begin position="255"/>
        <end position="276"/>
    </location>
</feature>
<sequence length="704" mass="76645">MTRKKASHKTRSKGSSRKGRSSNRRGSRQRDDRRSHSSSSSQLDADEYSASPSRKGRSKGKASRKDRGKGKASRKDRGKGKASRKDRGKGKASRKGRSKGKTSRKGRSNSHRRGQSRSDEYSASPSRKSKSSRKGKPKGEGKGKGKTNSKLWSTHSSESSSRPSKRRKSRAAASSSDYDGTDSATATRYTVDSCDSDAGPTSLESYSSGSSYSTQWACFRKRRGLHSTSDGKGSTKAACSGWCAEWGKWSRLPCVTCLLVFGRFALAAVLFVAAYYSGNPVIPLVLGMVYFLLCDPFVAVLSVMGLTKINILVDDFDDREWEIVTWATIAAIIAACFFTSAAGVFVAELGSLDNMDNHWIGPVPATRSAQLAALSAKRFFEFTDYEMPIAVTGYHISHSFKKTGLITPEELPVMVTPVTSPNGTEVNVWACACAKPRSYGCRRFPAVDVTSGDRQAAWRKPHIRGGVRVKSRAIVDFCQRAANEAIGKDEFKARYTVGVEARQAVFVEWAAFDPYRTELTVIISTIITVTPVCVAVSESPTAMTEVHVDNAAPWSTELTRELSRWRASVDEEDEAAGRMLHAVEYAAYALYATQRWRGVTAVARALTEASVAAMSPTVQREIEDALGCKVGDRGELWMLLATDVLTDKVFSMVVILDDVAVSGGTLAWLATYARVPTTHGLVGVVMAPTGFFNTFEITAGLPNV</sequence>
<protein>
    <submittedName>
        <fullName evidence="3">Uncharacterized protein</fullName>
    </submittedName>
</protein>
<dbReference type="AlphaFoldDB" id="A0A0L0DBY7"/>
<reference evidence="3 4" key="1">
    <citation type="submission" date="2010-05" db="EMBL/GenBank/DDBJ databases">
        <title>The Genome Sequence of Thecamonas trahens ATCC 50062.</title>
        <authorList>
            <consortium name="The Broad Institute Genome Sequencing Platform"/>
            <person name="Russ C."/>
            <person name="Cuomo C."/>
            <person name="Shea T."/>
            <person name="Young S.K."/>
            <person name="Zeng Q."/>
            <person name="Koehrsen M."/>
            <person name="Haas B."/>
            <person name="Borodovsky M."/>
            <person name="Guigo R."/>
            <person name="Alvarado L."/>
            <person name="Berlin A."/>
            <person name="Bochicchio J."/>
            <person name="Borenstein D."/>
            <person name="Chapman S."/>
            <person name="Chen Z."/>
            <person name="Freedman E."/>
            <person name="Gellesch M."/>
            <person name="Goldberg J."/>
            <person name="Griggs A."/>
            <person name="Gujja S."/>
            <person name="Heilman E."/>
            <person name="Heiman D."/>
            <person name="Hepburn T."/>
            <person name="Howarth C."/>
            <person name="Jen D."/>
            <person name="Larson L."/>
            <person name="Mehta T."/>
            <person name="Park D."/>
            <person name="Pearson M."/>
            <person name="Roberts A."/>
            <person name="Saif S."/>
            <person name="Shenoy N."/>
            <person name="Sisk P."/>
            <person name="Stolte C."/>
            <person name="Sykes S."/>
            <person name="Thomson T."/>
            <person name="Walk T."/>
            <person name="White J."/>
            <person name="Yandava C."/>
            <person name="Burger G."/>
            <person name="Gray M.W."/>
            <person name="Holland P.W.H."/>
            <person name="King N."/>
            <person name="Lang F.B.F."/>
            <person name="Roger A.J."/>
            <person name="Ruiz-Trillo I."/>
            <person name="Lander E."/>
            <person name="Nusbaum C."/>
        </authorList>
    </citation>
    <scope>NUCLEOTIDE SEQUENCE [LARGE SCALE GENOMIC DNA]</scope>
    <source>
        <strain evidence="3 4">ATCC 50062</strain>
    </source>
</reference>
<organism evidence="3 4">
    <name type="scientific">Thecamonas trahens ATCC 50062</name>
    <dbReference type="NCBI Taxonomy" id="461836"/>
    <lineage>
        <taxon>Eukaryota</taxon>
        <taxon>Apusozoa</taxon>
        <taxon>Apusomonadida</taxon>
        <taxon>Apusomonadidae</taxon>
        <taxon>Thecamonas</taxon>
    </lineage>
</organism>
<feature type="compositionally biased region" description="Basic residues" evidence="1">
    <location>
        <begin position="127"/>
        <end position="136"/>
    </location>
</feature>
<feature type="compositionally biased region" description="Basic residues" evidence="1">
    <location>
        <begin position="54"/>
        <end position="115"/>
    </location>
</feature>
<proteinExistence type="predicted"/>
<keyword evidence="4" id="KW-1185">Reference proteome</keyword>
<dbReference type="STRING" id="461836.A0A0L0DBY7"/>
<evidence type="ECO:0000256" key="1">
    <source>
        <dbReference type="SAM" id="MobiDB-lite"/>
    </source>
</evidence>
<evidence type="ECO:0000313" key="3">
    <source>
        <dbReference type="EMBL" id="KNC49581.1"/>
    </source>
</evidence>
<dbReference type="RefSeq" id="XP_013757767.1">
    <property type="nucleotide sequence ID" value="XM_013902313.1"/>
</dbReference>
<dbReference type="GeneID" id="25569808"/>
<gene>
    <name evidence="3" type="ORF">AMSG_11893</name>
</gene>
<evidence type="ECO:0000313" key="4">
    <source>
        <dbReference type="Proteomes" id="UP000054408"/>
    </source>
</evidence>
<keyword evidence="2" id="KW-0472">Membrane</keyword>
<evidence type="ECO:0000256" key="2">
    <source>
        <dbReference type="SAM" id="Phobius"/>
    </source>
</evidence>